<sequence length="73" mass="7666">MPNLLVIAYITHMELTGDGNSKVVAVLLADVLDQIDCVGEAVFHSLPVGSTPRGVTTEGKDILAPAILGFLFT</sequence>
<evidence type="ECO:0000313" key="2">
    <source>
        <dbReference type="Proteomes" id="UP000274822"/>
    </source>
</evidence>
<comment type="caution">
    <text evidence="1">The sequence shown here is derived from an EMBL/GenBank/DDBJ whole genome shotgun (WGS) entry which is preliminary data.</text>
</comment>
<gene>
    <name evidence="1" type="ORF">BC938DRAFT_476249</name>
</gene>
<evidence type="ECO:0000313" key="1">
    <source>
        <dbReference type="EMBL" id="RUS32115.1"/>
    </source>
</evidence>
<reference evidence="1 2" key="1">
    <citation type="journal article" date="2018" name="New Phytol.">
        <title>Phylogenomics of Endogonaceae and evolution of mycorrhizas within Mucoromycota.</title>
        <authorList>
            <person name="Chang Y."/>
            <person name="Desiro A."/>
            <person name="Na H."/>
            <person name="Sandor L."/>
            <person name="Lipzen A."/>
            <person name="Clum A."/>
            <person name="Barry K."/>
            <person name="Grigoriev I.V."/>
            <person name="Martin F.M."/>
            <person name="Stajich J.E."/>
            <person name="Smith M.E."/>
            <person name="Bonito G."/>
            <person name="Spatafora J.W."/>
        </authorList>
    </citation>
    <scope>NUCLEOTIDE SEQUENCE [LARGE SCALE GENOMIC DNA]</scope>
    <source>
        <strain evidence="1 2">AD002</strain>
    </source>
</reference>
<proteinExistence type="predicted"/>
<organism evidence="1 2">
    <name type="scientific">Jimgerdemannia flammicorona</name>
    <dbReference type="NCBI Taxonomy" id="994334"/>
    <lineage>
        <taxon>Eukaryota</taxon>
        <taxon>Fungi</taxon>
        <taxon>Fungi incertae sedis</taxon>
        <taxon>Mucoromycota</taxon>
        <taxon>Mucoromycotina</taxon>
        <taxon>Endogonomycetes</taxon>
        <taxon>Endogonales</taxon>
        <taxon>Endogonaceae</taxon>
        <taxon>Jimgerdemannia</taxon>
    </lineage>
</organism>
<name>A0A433QQQ7_9FUNG</name>
<dbReference type="Proteomes" id="UP000274822">
    <property type="component" value="Unassembled WGS sequence"/>
</dbReference>
<keyword evidence="2" id="KW-1185">Reference proteome</keyword>
<protein>
    <submittedName>
        <fullName evidence="1">Uncharacterized protein</fullName>
    </submittedName>
</protein>
<accession>A0A433QQQ7</accession>
<dbReference type="AlphaFoldDB" id="A0A433QQQ7"/>
<dbReference type="EMBL" id="RBNJ01002308">
    <property type="protein sequence ID" value="RUS32115.1"/>
    <property type="molecule type" value="Genomic_DNA"/>
</dbReference>